<proteinExistence type="predicted"/>
<keyword evidence="2" id="KW-1185">Reference proteome</keyword>
<name>A0A9P5XH62_9AGAR</name>
<sequence length="498" mass="57333">MSTVDGPRFAEDVLPSELWGECWHYVDVKDIWNIRLVCKEFARTGKPFLYRVLYCWSPNQEDVDDKNWDMWCKHFLWSAKRFVVVATGPFVYYVEEWSFSGIEQTRALNDTNANIRGIGVLVEAYHSALTIFLNTLPLYPNLHTITLTTIKIDKDVFDALNQMPKLGSLSLIETNTIVRPTLSSISPWHLKRLRIVNGDQPGPLEDEHLSIVSPAALDTLVLHSYGFSEACLRPLADAQEPLNVLTSLSLNLREDTLELLRDIVQLCPILETLEIYDFDFKDSKEIQYPPRSSFSNIPRLRFYHGPAYLAARILAASPFESLSLHTGRSREHSYSFQEIYKLLRPLSHQIPIHLAFSVVKVDTRLFDVLASIFYSVQSLALCFDDPIHDDPVHDDRPNYRQVLLKNNPPFVWPVRPSNTLMGLLDHLVTQESSLPPSLIKLRFTQADPYASRRITPQEQRQYLEKLSLRYQNLMSFQIGENPPLVRSGYGRPWHEIGH</sequence>
<dbReference type="Gene3D" id="3.80.10.10">
    <property type="entry name" value="Ribonuclease Inhibitor"/>
    <property type="match status" value="1"/>
</dbReference>
<evidence type="ECO:0000313" key="1">
    <source>
        <dbReference type="EMBL" id="KAF9450269.1"/>
    </source>
</evidence>
<dbReference type="EMBL" id="MU151109">
    <property type="protein sequence ID" value="KAF9450269.1"/>
    <property type="molecule type" value="Genomic_DNA"/>
</dbReference>
<organism evidence="1 2">
    <name type="scientific">Macrolepiota fuliginosa MF-IS2</name>
    <dbReference type="NCBI Taxonomy" id="1400762"/>
    <lineage>
        <taxon>Eukaryota</taxon>
        <taxon>Fungi</taxon>
        <taxon>Dikarya</taxon>
        <taxon>Basidiomycota</taxon>
        <taxon>Agaricomycotina</taxon>
        <taxon>Agaricomycetes</taxon>
        <taxon>Agaricomycetidae</taxon>
        <taxon>Agaricales</taxon>
        <taxon>Agaricineae</taxon>
        <taxon>Agaricaceae</taxon>
        <taxon>Macrolepiota</taxon>
    </lineage>
</organism>
<dbReference type="SUPFAM" id="SSF81383">
    <property type="entry name" value="F-box domain"/>
    <property type="match status" value="1"/>
</dbReference>
<reference evidence="1" key="1">
    <citation type="submission" date="2020-11" db="EMBL/GenBank/DDBJ databases">
        <authorList>
            <consortium name="DOE Joint Genome Institute"/>
            <person name="Ahrendt S."/>
            <person name="Riley R."/>
            <person name="Andreopoulos W."/>
            <person name="Labutti K."/>
            <person name="Pangilinan J."/>
            <person name="Ruiz-Duenas F.J."/>
            <person name="Barrasa J.M."/>
            <person name="Sanchez-Garcia M."/>
            <person name="Camarero S."/>
            <person name="Miyauchi S."/>
            <person name="Serrano A."/>
            <person name="Linde D."/>
            <person name="Babiker R."/>
            <person name="Drula E."/>
            <person name="Ayuso-Fernandez I."/>
            <person name="Pacheco R."/>
            <person name="Padilla G."/>
            <person name="Ferreira P."/>
            <person name="Barriuso J."/>
            <person name="Kellner H."/>
            <person name="Castanera R."/>
            <person name="Alfaro M."/>
            <person name="Ramirez L."/>
            <person name="Pisabarro A.G."/>
            <person name="Kuo A."/>
            <person name="Tritt A."/>
            <person name="Lipzen A."/>
            <person name="He G."/>
            <person name="Yan M."/>
            <person name="Ng V."/>
            <person name="Cullen D."/>
            <person name="Martin F."/>
            <person name="Rosso M.-N."/>
            <person name="Henrissat B."/>
            <person name="Hibbett D."/>
            <person name="Martinez A.T."/>
            <person name="Grigoriev I.V."/>
        </authorList>
    </citation>
    <scope>NUCLEOTIDE SEQUENCE</scope>
    <source>
        <strain evidence="1">MF-IS2</strain>
    </source>
</reference>
<dbReference type="OrthoDB" id="2944104at2759"/>
<dbReference type="AlphaFoldDB" id="A0A9P5XH62"/>
<evidence type="ECO:0000313" key="2">
    <source>
        <dbReference type="Proteomes" id="UP000807342"/>
    </source>
</evidence>
<gene>
    <name evidence="1" type="ORF">P691DRAFT_701638</name>
</gene>
<dbReference type="SUPFAM" id="SSF52047">
    <property type="entry name" value="RNI-like"/>
    <property type="match status" value="1"/>
</dbReference>
<dbReference type="InterPro" id="IPR036047">
    <property type="entry name" value="F-box-like_dom_sf"/>
</dbReference>
<dbReference type="InterPro" id="IPR032675">
    <property type="entry name" value="LRR_dom_sf"/>
</dbReference>
<accession>A0A9P5XH62</accession>
<comment type="caution">
    <text evidence="1">The sequence shown here is derived from an EMBL/GenBank/DDBJ whole genome shotgun (WGS) entry which is preliminary data.</text>
</comment>
<evidence type="ECO:0008006" key="3">
    <source>
        <dbReference type="Google" id="ProtNLM"/>
    </source>
</evidence>
<dbReference type="Proteomes" id="UP000807342">
    <property type="component" value="Unassembled WGS sequence"/>
</dbReference>
<protein>
    <recommendedName>
        <fullName evidence="3">F-box domain-containing protein</fullName>
    </recommendedName>
</protein>